<accession>A0A4C1X7K8</accession>
<gene>
    <name evidence="1" type="ORF">EVAR_53306_1</name>
</gene>
<reference evidence="1 2" key="1">
    <citation type="journal article" date="2019" name="Commun. Biol.">
        <title>The bagworm genome reveals a unique fibroin gene that provides high tensile strength.</title>
        <authorList>
            <person name="Kono N."/>
            <person name="Nakamura H."/>
            <person name="Ohtoshi R."/>
            <person name="Tomita M."/>
            <person name="Numata K."/>
            <person name="Arakawa K."/>
        </authorList>
    </citation>
    <scope>NUCLEOTIDE SEQUENCE [LARGE SCALE GENOMIC DNA]</scope>
</reference>
<name>A0A4C1X7K8_EUMVA</name>
<dbReference type="Proteomes" id="UP000299102">
    <property type="component" value="Unassembled WGS sequence"/>
</dbReference>
<protein>
    <submittedName>
        <fullName evidence="1">Uncharacterized protein</fullName>
    </submittedName>
</protein>
<comment type="caution">
    <text evidence="1">The sequence shown here is derived from an EMBL/GenBank/DDBJ whole genome shotgun (WGS) entry which is preliminary data.</text>
</comment>
<sequence length="137" mass="15078">MAGGPARRGTYRGGNLAARRSSTARMCAAPCGRRMRGGATLVCELRDSDVKVLAQAQSLPSPIRHLRRTKDAIKYDKCCGRSGGEVELEAILTQPRTCDHPDKRAGYAFGKEEVMYCKPVVSIRYNFVDQFIGIVIE</sequence>
<dbReference type="AlphaFoldDB" id="A0A4C1X7K8"/>
<dbReference type="EMBL" id="BGZK01000754">
    <property type="protein sequence ID" value="GBP59153.1"/>
    <property type="molecule type" value="Genomic_DNA"/>
</dbReference>
<organism evidence="1 2">
    <name type="scientific">Eumeta variegata</name>
    <name type="common">Bagworm moth</name>
    <name type="synonym">Eumeta japonica</name>
    <dbReference type="NCBI Taxonomy" id="151549"/>
    <lineage>
        <taxon>Eukaryota</taxon>
        <taxon>Metazoa</taxon>
        <taxon>Ecdysozoa</taxon>
        <taxon>Arthropoda</taxon>
        <taxon>Hexapoda</taxon>
        <taxon>Insecta</taxon>
        <taxon>Pterygota</taxon>
        <taxon>Neoptera</taxon>
        <taxon>Endopterygota</taxon>
        <taxon>Lepidoptera</taxon>
        <taxon>Glossata</taxon>
        <taxon>Ditrysia</taxon>
        <taxon>Tineoidea</taxon>
        <taxon>Psychidae</taxon>
        <taxon>Oiketicinae</taxon>
        <taxon>Eumeta</taxon>
    </lineage>
</organism>
<keyword evidence="2" id="KW-1185">Reference proteome</keyword>
<evidence type="ECO:0000313" key="2">
    <source>
        <dbReference type="Proteomes" id="UP000299102"/>
    </source>
</evidence>
<evidence type="ECO:0000313" key="1">
    <source>
        <dbReference type="EMBL" id="GBP59153.1"/>
    </source>
</evidence>
<proteinExistence type="predicted"/>